<evidence type="ECO:0000313" key="2">
    <source>
        <dbReference type="Proteomes" id="UP001501410"/>
    </source>
</evidence>
<name>A0ABP8N0U0_9BACT</name>
<protein>
    <recommendedName>
        <fullName evidence="3">DUF2589 domain-containing protein</fullName>
    </recommendedName>
</protein>
<dbReference type="RefSeq" id="WP_344827850.1">
    <property type="nucleotide sequence ID" value="NZ_BAABEZ010000024.1"/>
</dbReference>
<keyword evidence="2" id="KW-1185">Reference proteome</keyword>
<gene>
    <name evidence="1" type="ORF">GCM10023092_25530</name>
</gene>
<evidence type="ECO:0000313" key="1">
    <source>
        <dbReference type="EMBL" id="GAA4457982.1"/>
    </source>
</evidence>
<dbReference type="EMBL" id="BAABEZ010000024">
    <property type="protein sequence ID" value="GAA4457982.1"/>
    <property type="molecule type" value="Genomic_DNA"/>
</dbReference>
<dbReference type="Pfam" id="PF11655">
    <property type="entry name" value="DUF2589"/>
    <property type="match status" value="1"/>
</dbReference>
<evidence type="ECO:0008006" key="3">
    <source>
        <dbReference type="Google" id="ProtNLM"/>
    </source>
</evidence>
<comment type="caution">
    <text evidence="1">The sequence shown here is derived from an EMBL/GenBank/DDBJ whole genome shotgun (WGS) entry which is preliminary data.</text>
</comment>
<accession>A0ABP8N0U0</accession>
<proteinExistence type="predicted"/>
<organism evidence="1 2">
    <name type="scientific">Rurimicrobium arvi</name>
    <dbReference type="NCBI Taxonomy" id="2049916"/>
    <lineage>
        <taxon>Bacteria</taxon>
        <taxon>Pseudomonadati</taxon>
        <taxon>Bacteroidota</taxon>
        <taxon>Chitinophagia</taxon>
        <taxon>Chitinophagales</taxon>
        <taxon>Chitinophagaceae</taxon>
        <taxon>Rurimicrobium</taxon>
    </lineage>
</organism>
<dbReference type="InterPro" id="IPR024510">
    <property type="entry name" value="DUF2589"/>
</dbReference>
<dbReference type="Proteomes" id="UP001501410">
    <property type="component" value="Unassembled WGS sequence"/>
</dbReference>
<sequence>MIQFDKLMEAIYNATTIANSSLVDGHNDIMQTYFDQNKQDGSYTAKTVSLNYPVKTKDNTIETARVEVPLITVVPISATRIDELRFTTNLEISLDADELLVSFCSEEEADGKGLFAKKRKSSFAKVELVLKPTEGTEGLRSIIEGYEKVLRAQIPG</sequence>
<reference evidence="2" key="1">
    <citation type="journal article" date="2019" name="Int. J. Syst. Evol. Microbiol.">
        <title>The Global Catalogue of Microorganisms (GCM) 10K type strain sequencing project: providing services to taxonomists for standard genome sequencing and annotation.</title>
        <authorList>
            <consortium name="The Broad Institute Genomics Platform"/>
            <consortium name="The Broad Institute Genome Sequencing Center for Infectious Disease"/>
            <person name="Wu L."/>
            <person name="Ma J."/>
        </authorList>
    </citation>
    <scope>NUCLEOTIDE SEQUENCE [LARGE SCALE GENOMIC DNA]</scope>
    <source>
        <strain evidence="2">JCM 31921</strain>
    </source>
</reference>